<dbReference type="PANTHER" id="PTHR30483:SF6">
    <property type="entry name" value="PERIPLASMIC BINDING PROTEIN OF ABC TRANSPORTER FOR NATURAL AMINO ACIDS"/>
    <property type="match status" value="1"/>
</dbReference>
<dbReference type="Gene3D" id="3.40.50.2300">
    <property type="match status" value="2"/>
</dbReference>
<sequence>MVGAALVLPACSGGDDDPAPSTTVAVTTTTVVERENDGTLTLGVYLPLTGAGASLGPPLIAGVEEAVALINDNGGVLGQDIELVSADEGSEPIETLLDDDVDAIIGPASSLVALTGLGPAVDANNGVVTCSPMATARGLDAYPDNQFFFRTAPSDTLQMAAIARVAERTGALTVSVGYLDDPYGRGLSDAFEDALEGRPLNIAESIGFSGDQGDLGSVAADLLAVDPGVVVVLGDADDGSRLLAALDAQTDDPPEVIINDSIRQARQVIQGLSDDFRDELTGLAPQSGTASGDDEMGFFVPHAIDCVNLIALAATDAGSDSPVEIRRQMPAVSTGGRACTTFSACADLISRDLGIDYNGLSGRVDFSSVTGDPTRAWFEIFTFDTDGNEVSQSPIEVN</sequence>
<dbReference type="InterPro" id="IPR051010">
    <property type="entry name" value="BCAA_transport"/>
</dbReference>
<comment type="similarity">
    <text evidence="1">Belongs to the leucine-binding protein family.</text>
</comment>
<name>A0A4R7HVG5_9ACTN</name>
<dbReference type="SUPFAM" id="SSF53822">
    <property type="entry name" value="Periplasmic binding protein-like I"/>
    <property type="match status" value="1"/>
</dbReference>
<evidence type="ECO:0000259" key="3">
    <source>
        <dbReference type="Pfam" id="PF13458"/>
    </source>
</evidence>
<dbReference type="InterPro" id="IPR028081">
    <property type="entry name" value="Leu-bd"/>
</dbReference>
<organism evidence="4 5">
    <name type="scientific">Ilumatobacter fluminis</name>
    <dbReference type="NCBI Taxonomy" id="467091"/>
    <lineage>
        <taxon>Bacteria</taxon>
        <taxon>Bacillati</taxon>
        <taxon>Actinomycetota</taxon>
        <taxon>Acidimicrobiia</taxon>
        <taxon>Acidimicrobiales</taxon>
        <taxon>Ilumatobacteraceae</taxon>
        <taxon>Ilumatobacter</taxon>
    </lineage>
</organism>
<dbReference type="EMBL" id="SOAU01000001">
    <property type="protein sequence ID" value="TDT14850.1"/>
    <property type="molecule type" value="Genomic_DNA"/>
</dbReference>
<dbReference type="Proteomes" id="UP000294558">
    <property type="component" value="Unassembled WGS sequence"/>
</dbReference>
<feature type="domain" description="Leucine-binding protein" evidence="3">
    <location>
        <begin position="39"/>
        <end position="272"/>
    </location>
</feature>
<proteinExistence type="inferred from homology"/>
<evidence type="ECO:0000313" key="4">
    <source>
        <dbReference type="EMBL" id="TDT14850.1"/>
    </source>
</evidence>
<protein>
    <submittedName>
        <fullName evidence="4">Branched-chain amino acid transport system substrate-binding protein</fullName>
    </submittedName>
</protein>
<evidence type="ECO:0000256" key="2">
    <source>
        <dbReference type="ARBA" id="ARBA00022729"/>
    </source>
</evidence>
<accession>A0A4R7HVG5</accession>
<dbReference type="PANTHER" id="PTHR30483">
    <property type="entry name" value="LEUCINE-SPECIFIC-BINDING PROTEIN"/>
    <property type="match status" value="1"/>
</dbReference>
<gene>
    <name evidence="4" type="ORF">BDK89_0408</name>
</gene>
<keyword evidence="2" id="KW-0732">Signal</keyword>
<dbReference type="AlphaFoldDB" id="A0A4R7HVG5"/>
<reference evidence="4 5" key="1">
    <citation type="submission" date="2019-03" db="EMBL/GenBank/DDBJ databases">
        <title>Sequencing the genomes of 1000 actinobacteria strains.</title>
        <authorList>
            <person name="Klenk H.-P."/>
        </authorList>
    </citation>
    <scope>NUCLEOTIDE SEQUENCE [LARGE SCALE GENOMIC DNA]</scope>
    <source>
        <strain evidence="4 5">DSM 18936</strain>
    </source>
</reference>
<dbReference type="Pfam" id="PF13458">
    <property type="entry name" value="Peripla_BP_6"/>
    <property type="match status" value="1"/>
</dbReference>
<evidence type="ECO:0000256" key="1">
    <source>
        <dbReference type="ARBA" id="ARBA00010062"/>
    </source>
</evidence>
<evidence type="ECO:0000313" key="5">
    <source>
        <dbReference type="Proteomes" id="UP000294558"/>
    </source>
</evidence>
<dbReference type="InterPro" id="IPR028082">
    <property type="entry name" value="Peripla_BP_I"/>
</dbReference>
<comment type="caution">
    <text evidence="4">The sequence shown here is derived from an EMBL/GenBank/DDBJ whole genome shotgun (WGS) entry which is preliminary data.</text>
</comment>
<keyword evidence="5" id="KW-1185">Reference proteome</keyword>